<sequence>MRGLPVDGTCAGTARGFVRDVLAGLGLPGGLVGDAVTMVSELATNVFVHTLGGRVLGVAPTAGLPEVRIYGRESGTELVVKVFDSGPWIGAPPCGDLRPDAGAEGGRGLEIVDALVREHGGRWGLHRSRASLGPAPVSGKVVYFGLPVDGRLPAAPVPDCRRAVAELARELAARGIERTNLSVGWGMAVLSVRAGITAWVRDGVVSVTLPPVGTRAFAASDLADVAEEIVRCGEEMDV</sequence>
<evidence type="ECO:0000256" key="1">
    <source>
        <dbReference type="ARBA" id="ARBA00022527"/>
    </source>
</evidence>
<feature type="domain" description="Histidine kinase/HSP90-like ATPase" evidence="2">
    <location>
        <begin position="12"/>
        <end position="118"/>
    </location>
</feature>
<keyword evidence="3" id="KW-0547">Nucleotide-binding</keyword>
<organism evidence="3 4">
    <name type="scientific">Actinomadura sediminis</name>
    <dbReference type="NCBI Taxonomy" id="1038904"/>
    <lineage>
        <taxon>Bacteria</taxon>
        <taxon>Bacillati</taxon>
        <taxon>Actinomycetota</taxon>
        <taxon>Actinomycetes</taxon>
        <taxon>Streptosporangiales</taxon>
        <taxon>Thermomonosporaceae</taxon>
        <taxon>Actinomadura</taxon>
    </lineage>
</organism>
<dbReference type="InterPro" id="IPR050267">
    <property type="entry name" value="Anti-sigma-factor_SerPK"/>
</dbReference>
<keyword evidence="4" id="KW-1185">Reference proteome</keyword>
<evidence type="ECO:0000313" key="3">
    <source>
        <dbReference type="EMBL" id="MFD0903025.1"/>
    </source>
</evidence>
<evidence type="ECO:0000313" key="4">
    <source>
        <dbReference type="Proteomes" id="UP001596972"/>
    </source>
</evidence>
<protein>
    <submittedName>
        <fullName evidence="3">ATP-binding protein</fullName>
    </submittedName>
</protein>
<reference evidence="4" key="1">
    <citation type="journal article" date="2019" name="Int. J. Syst. Evol. Microbiol.">
        <title>The Global Catalogue of Microorganisms (GCM) 10K type strain sequencing project: providing services to taxonomists for standard genome sequencing and annotation.</title>
        <authorList>
            <consortium name="The Broad Institute Genomics Platform"/>
            <consortium name="The Broad Institute Genome Sequencing Center for Infectious Disease"/>
            <person name="Wu L."/>
            <person name="Ma J."/>
        </authorList>
    </citation>
    <scope>NUCLEOTIDE SEQUENCE [LARGE SCALE GENOMIC DNA]</scope>
    <source>
        <strain evidence="4">JCM 31202</strain>
    </source>
</reference>
<dbReference type="GO" id="GO:0005524">
    <property type="term" value="F:ATP binding"/>
    <property type="evidence" value="ECO:0007669"/>
    <property type="project" value="UniProtKB-KW"/>
</dbReference>
<dbReference type="Pfam" id="PF13581">
    <property type="entry name" value="HATPase_c_2"/>
    <property type="match status" value="1"/>
</dbReference>
<dbReference type="InterPro" id="IPR036890">
    <property type="entry name" value="HATPase_C_sf"/>
</dbReference>
<proteinExistence type="predicted"/>
<dbReference type="PANTHER" id="PTHR35526">
    <property type="entry name" value="ANTI-SIGMA-F FACTOR RSBW-RELATED"/>
    <property type="match status" value="1"/>
</dbReference>
<name>A0ABW3ET48_9ACTN</name>
<dbReference type="CDD" id="cd16936">
    <property type="entry name" value="HATPase_RsbW-like"/>
    <property type="match status" value="1"/>
</dbReference>
<dbReference type="Proteomes" id="UP001596972">
    <property type="component" value="Unassembled WGS sequence"/>
</dbReference>
<dbReference type="Gene3D" id="3.30.565.10">
    <property type="entry name" value="Histidine kinase-like ATPase, C-terminal domain"/>
    <property type="match status" value="1"/>
</dbReference>
<dbReference type="InterPro" id="IPR003594">
    <property type="entry name" value="HATPase_dom"/>
</dbReference>
<keyword evidence="3" id="KW-0067">ATP-binding</keyword>
<dbReference type="SUPFAM" id="SSF55874">
    <property type="entry name" value="ATPase domain of HSP90 chaperone/DNA topoisomerase II/histidine kinase"/>
    <property type="match status" value="1"/>
</dbReference>
<dbReference type="PANTHER" id="PTHR35526:SF3">
    <property type="entry name" value="ANTI-SIGMA-F FACTOR RSBW"/>
    <property type="match status" value="1"/>
</dbReference>
<dbReference type="EMBL" id="JBHTJA010000046">
    <property type="protein sequence ID" value="MFD0903025.1"/>
    <property type="molecule type" value="Genomic_DNA"/>
</dbReference>
<keyword evidence="1" id="KW-0723">Serine/threonine-protein kinase</keyword>
<keyword evidence="1" id="KW-0808">Transferase</keyword>
<dbReference type="RefSeq" id="WP_378301402.1">
    <property type="nucleotide sequence ID" value="NZ_JBHTJA010000046.1"/>
</dbReference>
<evidence type="ECO:0000259" key="2">
    <source>
        <dbReference type="Pfam" id="PF13581"/>
    </source>
</evidence>
<comment type="caution">
    <text evidence="3">The sequence shown here is derived from an EMBL/GenBank/DDBJ whole genome shotgun (WGS) entry which is preliminary data.</text>
</comment>
<gene>
    <name evidence="3" type="ORF">ACFQ11_21705</name>
</gene>
<keyword evidence="1" id="KW-0418">Kinase</keyword>
<accession>A0ABW3ET48</accession>